<keyword evidence="15" id="KW-1185">Reference proteome</keyword>
<evidence type="ECO:0000256" key="1">
    <source>
        <dbReference type="ARBA" id="ARBA00001946"/>
    </source>
</evidence>
<comment type="cofactor">
    <cofactor evidence="1">
        <name>Mg(2+)</name>
        <dbReference type="ChEBI" id="CHEBI:18420"/>
    </cofactor>
</comment>
<keyword evidence="8" id="KW-0256">Endoplasmic reticulum</keyword>
<dbReference type="GO" id="GO:0005789">
    <property type="term" value="C:endoplasmic reticulum membrane"/>
    <property type="evidence" value="ECO:0007669"/>
    <property type="project" value="UniProtKB-SubCell"/>
</dbReference>
<dbReference type="InterPro" id="IPR038887">
    <property type="entry name" value="Nus1/NgBR"/>
</dbReference>
<proteinExistence type="inferred from homology"/>
<evidence type="ECO:0000256" key="2">
    <source>
        <dbReference type="ARBA" id="ARBA00004586"/>
    </source>
</evidence>
<evidence type="ECO:0000256" key="6">
    <source>
        <dbReference type="ARBA" id="ARBA00022679"/>
    </source>
</evidence>
<evidence type="ECO:0000256" key="7">
    <source>
        <dbReference type="ARBA" id="ARBA00022692"/>
    </source>
</evidence>
<evidence type="ECO:0000313" key="15">
    <source>
        <dbReference type="Proteomes" id="UP000521872"/>
    </source>
</evidence>
<keyword evidence="10" id="KW-1133">Transmembrane helix</keyword>
<dbReference type="AlphaFoldDB" id="A0A8H4VUB3"/>
<reference evidence="14 15" key="1">
    <citation type="submission" date="2019-12" db="EMBL/GenBank/DDBJ databases">
        <authorList>
            <person name="Floudas D."/>
            <person name="Bentzer J."/>
            <person name="Ahren D."/>
            <person name="Johansson T."/>
            <person name="Persson P."/>
            <person name="Tunlid A."/>
        </authorList>
    </citation>
    <scope>NUCLEOTIDE SEQUENCE [LARGE SCALE GENOMIC DNA]</scope>
    <source>
        <strain evidence="14 15">CBS 102.39</strain>
    </source>
</reference>
<dbReference type="GO" id="GO:0045547">
    <property type="term" value="F:ditrans,polycis-polyprenyl diphosphate synthase [(2E,6E)-farnesyl diphosphate specific] activity"/>
    <property type="evidence" value="ECO:0007669"/>
    <property type="project" value="UniProtKB-EC"/>
</dbReference>
<comment type="catalytic activity">
    <reaction evidence="12">
        <text>n isopentenyl diphosphate + (2E,6E)-farnesyl diphosphate = a di-trans,poly-cis-polyprenyl diphosphate + n diphosphate</text>
        <dbReference type="Rhea" id="RHEA:53008"/>
        <dbReference type="Rhea" id="RHEA-COMP:19494"/>
        <dbReference type="ChEBI" id="CHEBI:33019"/>
        <dbReference type="ChEBI" id="CHEBI:128769"/>
        <dbReference type="ChEBI" id="CHEBI:136960"/>
        <dbReference type="ChEBI" id="CHEBI:175763"/>
        <dbReference type="EC" id="2.5.1.87"/>
    </reaction>
</comment>
<name>A0A8H4VUB3_9AGAR</name>
<dbReference type="EC" id="2.5.1.87" evidence="5"/>
<comment type="caution">
    <text evidence="14">The sequence shown here is derived from an EMBL/GenBank/DDBJ whole genome shotgun (WGS) entry which is preliminary data.</text>
</comment>
<evidence type="ECO:0000256" key="11">
    <source>
        <dbReference type="ARBA" id="ARBA00023136"/>
    </source>
</evidence>
<comment type="subcellular location">
    <subcellularLocation>
        <location evidence="2">Endoplasmic reticulum membrane</location>
    </subcellularLocation>
</comment>
<comment type="pathway">
    <text evidence="3">Protein modification; protein glycosylation.</text>
</comment>
<dbReference type="PANTHER" id="PTHR21528">
    <property type="entry name" value="DEHYDRODOLICHYL DIPHOSPHATE SYNTHASE COMPLEX SUBUNIT NUS1"/>
    <property type="match status" value="1"/>
</dbReference>
<dbReference type="SUPFAM" id="SSF64005">
    <property type="entry name" value="Undecaprenyl diphosphate synthase"/>
    <property type="match status" value="1"/>
</dbReference>
<evidence type="ECO:0000256" key="3">
    <source>
        <dbReference type="ARBA" id="ARBA00004922"/>
    </source>
</evidence>
<gene>
    <name evidence="14" type="ORF">D9613_001767</name>
</gene>
<evidence type="ECO:0000256" key="12">
    <source>
        <dbReference type="ARBA" id="ARBA00047353"/>
    </source>
</evidence>
<evidence type="ECO:0000256" key="5">
    <source>
        <dbReference type="ARBA" id="ARBA00012596"/>
    </source>
</evidence>
<evidence type="ECO:0000256" key="10">
    <source>
        <dbReference type="ARBA" id="ARBA00022989"/>
    </source>
</evidence>
<evidence type="ECO:0000256" key="4">
    <source>
        <dbReference type="ARBA" id="ARBA00005432"/>
    </source>
</evidence>
<dbReference type="Gene3D" id="3.40.1180.10">
    <property type="entry name" value="Decaprenyl diphosphate synthase-like"/>
    <property type="match status" value="1"/>
</dbReference>
<dbReference type="Proteomes" id="UP000521872">
    <property type="component" value="Unassembled WGS sequence"/>
</dbReference>
<evidence type="ECO:0000256" key="9">
    <source>
        <dbReference type="ARBA" id="ARBA00022842"/>
    </source>
</evidence>
<dbReference type="GO" id="GO:1904423">
    <property type="term" value="C:dehydrodolichyl diphosphate synthase complex"/>
    <property type="evidence" value="ECO:0007669"/>
    <property type="project" value="InterPro"/>
</dbReference>
<evidence type="ECO:0000256" key="8">
    <source>
        <dbReference type="ARBA" id="ARBA00022824"/>
    </source>
</evidence>
<sequence length="325" mass="36547">MAILYTCLLHVFHFIYSFVLAIRSFWKRHCEAVPQSLRATRQRIPRHLAVLFTVDPTVPLEKAKDIIIESVIDVVSWCRILGIEKLTVYEKNDLLSACLEELRAQLPTSSNDIEASDSDTEYPITPPPSDYSESRPLSPVRSFDNIVPVTSILISNRNEESGTGSKTLYNRRKHLPAESTAKSDLLLCLTSWRSSTPAIASAATALARVYKSQTRNYSSVRSSKSGGYKLSVAELGKILEEGLSSPDFMIIHPIESSYSFPSPPELHGFPPWHIRLTELFLNRPVNPTLRKWFGLYSTTPPLPLDEISFRAALDEFSSAEMRFGK</sequence>
<comment type="similarity">
    <text evidence="4">Belongs to the UPP synthase family.</text>
</comment>
<dbReference type="InterPro" id="IPR036424">
    <property type="entry name" value="UPP_synth-like_sf"/>
</dbReference>
<organism evidence="14 15">
    <name type="scientific">Agrocybe pediades</name>
    <dbReference type="NCBI Taxonomy" id="84607"/>
    <lineage>
        <taxon>Eukaryota</taxon>
        <taxon>Fungi</taxon>
        <taxon>Dikarya</taxon>
        <taxon>Basidiomycota</taxon>
        <taxon>Agaricomycotina</taxon>
        <taxon>Agaricomycetes</taxon>
        <taxon>Agaricomycetidae</taxon>
        <taxon>Agaricales</taxon>
        <taxon>Agaricineae</taxon>
        <taxon>Strophariaceae</taxon>
        <taxon>Agrocybe</taxon>
    </lineage>
</organism>
<keyword evidence="6" id="KW-0808">Transferase</keyword>
<evidence type="ECO:0000256" key="13">
    <source>
        <dbReference type="SAM" id="MobiDB-lite"/>
    </source>
</evidence>
<keyword evidence="11" id="KW-0472">Membrane</keyword>
<protein>
    <recommendedName>
        <fullName evidence="5">ditrans,polycis-polyprenyl diphosphate synthase [(2E,6E)-farnesyldiphosphate specific]</fullName>
        <ecNumber evidence="5">2.5.1.87</ecNumber>
    </recommendedName>
</protein>
<dbReference type="PANTHER" id="PTHR21528:SF0">
    <property type="entry name" value="DEHYDRODOLICHYL DIPHOSPHATE SYNTHASE COMPLEX SUBUNIT NUS1"/>
    <property type="match status" value="1"/>
</dbReference>
<dbReference type="EMBL" id="JAACJL010000001">
    <property type="protein sequence ID" value="KAF4622976.1"/>
    <property type="molecule type" value="Genomic_DNA"/>
</dbReference>
<dbReference type="UniPathway" id="UPA00378"/>
<accession>A0A8H4VUB3</accession>
<evidence type="ECO:0000313" key="14">
    <source>
        <dbReference type="EMBL" id="KAF4622976.1"/>
    </source>
</evidence>
<keyword evidence="7" id="KW-0812">Transmembrane</keyword>
<keyword evidence="9" id="KW-0460">Magnesium</keyword>
<feature type="region of interest" description="Disordered" evidence="13">
    <location>
        <begin position="109"/>
        <end position="137"/>
    </location>
</feature>